<dbReference type="SUPFAM" id="SSF52540">
    <property type="entry name" value="P-loop containing nucleoside triphosphate hydrolases"/>
    <property type="match status" value="1"/>
</dbReference>
<dbReference type="Gene3D" id="3.40.1310.20">
    <property type="match status" value="1"/>
</dbReference>
<keyword evidence="6" id="KW-1048">Host nucleus</keyword>
<keyword evidence="18" id="KW-0238">DNA-binding</keyword>
<evidence type="ECO:0000256" key="13">
    <source>
        <dbReference type="ARBA" id="ARBA00022759"/>
    </source>
</evidence>
<dbReference type="InterPro" id="IPR049912">
    <property type="entry name" value="CRESS_DNA_REP"/>
</dbReference>
<evidence type="ECO:0000256" key="2">
    <source>
        <dbReference type="ARBA" id="ARBA00001946"/>
    </source>
</evidence>
<evidence type="ECO:0000256" key="1">
    <source>
        <dbReference type="ARBA" id="ARBA00001936"/>
    </source>
</evidence>
<organism evidence="24 25">
    <name type="scientific">CRESS virus sp. ctczB4</name>
    <dbReference type="NCBI Taxonomy" id="2656682"/>
    <lineage>
        <taxon>Viruses</taxon>
        <taxon>Monodnaviria</taxon>
        <taxon>Shotokuvirae</taxon>
        <taxon>Cressdnaviricota</taxon>
        <taxon>Arfiviricetes</taxon>
        <taxon>Saturnivirales</taxon>
        <taxon>Kanorauviridae</taxon>
        <taxon>Ninurtavirus</taxon>
        <taxon>Ninurtavirus raringis</taxon>
    </lineage>
</organism>
<keyword evidence="15" id="KW-0347">Helicase</keyword>
<keyword evidence="17" id="KW-0190">Covalent protein-DNA linkage</keyword>
<dbReference type="Pfam" id="PF00910">
    <property type="entry name" value="RNA_helicase"/>
    <property type="match status" value="1"/>
</dbReference>
<dbReference type="GO" id="GO:0006260">
    <property type="term" value="P:DNA replication"/>
    <property type="evidence" value="ECO:0007669"/>
    <property type="project" value="UniProtKB-KW"/>
</dbReference>
<evidence type="ECO:0000256" key="7">
    <source>
        <dbReference type="ARBA" id="ARBA00022679"/>
    </source>
</evidence>
<evidence type="ECO:0000256" key="3">
    <source>
        <dbReference type="ARBA" id="ARBA00004147"/>
    </source>
</evidence>
<evidence type="ECO:0000256" key="19">
    <source>
        <dbReference type="ARBA" id="ARBA00023268"/>
    </source>
</evidence>
<comment type="catalytic activity">
    <reaction evidence="22">
        <text>ATP + H2O = ADP + phosphate + H(+)</text>
        <dbReference type="Rhea" id="RHEA:13065"/>
        <dbReference type="ChEBI" id="CHEBI:15377"/>
        <dbReference type="ChEBI" id="CHEBI:15378"/>
        <dbReference type="ChEBI" id="CHEBI:30616"/>
        <dbReference type="ChEBI" id="CHEBI:43474"/>
        <dbReference type="ChEBI" id="CHEBI:456216"/>
    </reaction>
</comment>
<dbReference type="GO" id="GO:0003724">
    <property type="term" value="F:RNA helicase activity"/>
    <property type="evidence" value="ECO:0007669"/>
    <property type="project" value="InterPro"/>
</dbReference>
<keyword evidence="7" id="KW-0808">Transferase</keyword>
<evidence type="ECO:0000256" key="18">
    <source>
        <dbReference type="ARBA" id="ARBA00023125"/>
    </source>
</evidence>
<evidence type="ECO:0000256" key="5">
    <source>
        <dbReference type="ARBA" id="ARBA00014531"/>
    </source>
</evidence>
<evidence type="ECO:0000256" key="21">
    <source>
        <dbReference type="ARBA" id="ARBA00032243"/>
    </source>
</evidence>
<keyword evidence="14" id="KW-0378">Hydrolase</keyword>
<keyword evidence="11" id="KW-0479">Metal-binding</keyword>
<dbReference type="GO" id="GO:0016779">
    <property type="term" value="F:nucleotidyltransferase activity"/>
    <property type="evidence" value="ECO:0007669"/>
    <property type="project" value="UniProtKB-KW"/>
</dbReference>
<evidence type="ECO:0000256" key="16">
    <source>
        <dbReference type="ARBA" id="ARBA00022840"/>
    </source>
</evidence>
<dbReference type="Pfam" id="PF02407">
    <property type="entry name" value="Viral_Rep"/>
    <property type="match status" value="1"/>
</dbReference>
<protein>
    <recommendedName>
        <fullName evidence="5">Replication-associated protein</fullName>
    </recommendedName>
    <alternativeName>
        <fullName evidence="20">ATP-dependent helicase Rep</fullName>
    </alternativeName>
    <alternativeName>
        <fullName evidence="21">RepP</fullName>
    </alternativeName>
</protein>
<evidence type="ECO:0000256" key="12">
    <source>
        <dbReference type="ARBA" id="ARBA00022741"/>
    </source>
</evidence>
<keyword evidence="16" id="KW-0067">ATP-binding</keyword>
<evidence type="ECO:0000256" key="4">
    <source>
        <dbReference type="ARBA" id="ARBA00008545"/>
    </source>
</evidence>
<comment type="cofactor">
    <cofactor evidence="2">
        <name>Mg(2+)</name>
        <dbReference type="ChEBI" id="CHEBI:18420"/>
    </cofactor>
</comment>
<evidence type="ECO:0000256" key="20">
    <source>
        <dbReference type="ARBA" id="ARBA00030754"/>
    </source>
</evidence>
<dbReference type="GO" id="GO:0000166">
    <property type="term" value="F:nucleotide binding"/>
    <property type="evidence" value="ECO:0007669"/>
    <property type="project" value="UniProtKB-KW"/>
</dbReference>
<keyword evidence="9" id="KW-0235">DNA replication</keyword>
<comment type="cofactor">
    <cofactor evidence="1">
        <name>Mn(2+)</name>
        <dbReference type="ChEBI" id="CHEBI:29035"/>
    </cofactor>
</comment>
<dbReference type="InterPro" id="IPR000605">
    <property type="entry name" value="Helicase_SF3_ssDNA/RNA_vir"/>
</dbReference>
<evidence type="ECO:0000256" key="11">
    <source>
        <dbReference type="ARBA" id="ARBA00022723"/>
    </source>
</evidence>
<evidence type="ECO:0000256" key="6">
    <source>
        <dbReference type="ARBA" id="ARBA00022562"/>
    </source>
</evidence>
<dbReference type="GO" id="GO:0003677">
    <property type="term" value="F:DNA binding"/>
    <property type="evidence" value="ECO:0007669"/>
    <property type="project" value="UniProtKB-KW"/>
</dbReference>
<sequence length="265" mass="30400">MSNGQGIFWLLTIPHYGFTPYLPPGCSWIKGQLERGEGGFLHWQIIVAFQSRCRLRGVKQIFGSEAHCELSRSAAANEYVWKEQTRVEGTPFELGAKPIRRNSQTDWESVWTAAKSRDLEAIPAHTRVLCFRSILSIASYFDTAIAVERSVQVYWGRTGTGKSRRAWEAAGVDAYSKDPRSKFWFGYRGQERVVIDEFRGGIDVSHLLRWLDRYPVLVELKGSSVPLAAREIWITSNVDPRNWYPDLDEETRCALIRRLSITHFN</sequence>
<evidence type="ECO:0000256" key="14">
    <source>
        <dbReference type="ARBA" id="ARBA00022801"/>
    </source>
</evidence>
<keyword evidence="8" id="KW-0548">Nucleotidyltransferase</keyword>
<evidence type="ECO:0000256" key="10">
    <source>
        <dbReference type="ARBA" id="ARBA00022722"/>
    </source>
</evidence>
<evidence type="ECO:0000256" key="8">
    <source>
        <dbReference type="ARBA" id="ARBA00022695"/>
    </source>
</evidence>
<proteinExistence type="inferred from homology"/>
<evidence type="ECO:0000256" key="9">
    <source>
        <dbReference type="ARBA" id="ARBA00022705"/>
    </source>
</evidence>
<dbReference type="EMBL" id="MN582072">
    <property type="protein sequence ID" value="QGH72655.1"/>
    <property type="molecule type" value="Genomic_DNA"/>
</dbReference>
<evidence type="ECO:0000259" key="23">
    <source>
        <dbReference type="PROSITE" id="PS52020"/>
    </source>
</evidence>
<feature type="domain" description="CRESS-DNA virus Rep endonuclease" evidence="23">
    <location>
        <begin position="3"/>
        <end position="97"/>
    </location>
</feature>
<comment type="subcellular location">
    <subcellularLocation>
        <location evidence="3">Host nucleus</location>
    </subcellularLocation>
</comment>
<keyword evidence="12" id="KW-0547">Nucleotide-binding</keyword>
<accession>A0A5Q2W884</accession>
<dbReference type="GO" id="GO:0016787">
    <property type="term" value="F:hydrolase activity"/>
    <property type="evidence" value="ECO:0007669"/>
    <property type="project" value="UniProtKB-KW"/>
</dbReference>
<dbReference type="Proteomes" id="UP000501166">
    <property type="component" value="Segment"/>
</dbReference>
<dbReference type="GO" id="GO:0042025">
    <property type="term" value="C:host cell nucleus"/>
    <property type="evidence" value="ECO:0007669"/>
    <property type="project" value="UniProtKB-SubCell"/>
</dbReference>
<comment type="similarity">
    <text evidence="4">Belongs to the nanoviruses/circoviruses replication-associated protein family.</text>
</comment>
<reference evidence="24 25" key="1">
    <citation type="submission" date="2019-10" db="EMBL/GenBank/DDBJ databases">
        <title>Florida's Freshwater Springs.</title>
        <authorList>
            <person name="Malki K."/>
            <person name="Breitbart M."/>
        </authorList>
    </citation>
    <scope>NUCLEOTIDE SEQUENCE [LARGE SCALE GENOMIC DNA]</scope>
    <source>
        <strain evidence="24">CtczB4</strain>
    </source>
</reference>
<dbReference type="GO" id="GO:0004519">
    <property type="term" value="F:endonuclease activity"/>
    <property type="evidence" value="ECO:0007669"/>
    <property type="project" value="UniProtKB-KW"/>
</dbReference>
<name>A0A5Q2W884_9VIRU</name>
<keyword evidence="19" id="KW-0511">Multifunctional enzyme</keyword>
<keyword evidence="25" id="KW-1185">Reference proteome</keyword>
<evidence type="ECO:0000256" key="17">
    <source>
        <dbReference type="ARBA" id="ARBA00023124"/>
    </source>
</evidence>
<evidence type="ECO:0000313" key="25">
    <source>
        <dbReference type="Proteomes" id="UP000501166"/>
    </source>
</evidence>
<keyword evidence="13" id="KW-0255">Endonuclease</keyword>
<dbReference type="PROSITE" id="PS52020">
    <property type="entry name" value="CRESS_DNA_REP"/>
    <property type="match status" value="1"/>
</dbReference>
<evidence type="ECO:0000256" key="15">
    <source>
        <dbReference type="ARBA" id="ARBA00022806"/>
    </source>
</evidence>
<dbReference type="InterPro" id="IPR027417">
    <property type="entry name" value="P-loop_NTPase"/>
</dbReference>
<dbReference type="GO" id="GO:0003723">
    <property type="term" value="F:RNA binding"/>
    <property type="evidence" value="ECO:0007669"/>
    <property type="project" value="InterPro"/>
</dbReference>
<dbReference type="GO" id="GO:0046872">
    <property type="term" value="F:metal ion binding"/>
    <property type="evidence" value="ECO:0007669"/>
    <property type="project" value="UniProtKB-KW"/>
</dbReference>
<keyword evidence="10" id="KW-0540">Nuclease</keyword>
<evidence type="ECO:0000313" key="24">
    <source>
        <dbReference type="EMBL" id="QGH72655.1"/>
    </source>
</evidence>
<evidence type="ECO:0000256" key="22">
    <source>
        <dbReference type="ARBA" id="ARBA00049360"/>
    </source>
</evidence>